<feature type="region of interest" description="Disordered" evidence="1">
    <location>
        <begin position="47"/>
        <end position="66"/>
    </location>
</feature>
<comment type="caution">
    <text evidence="3">The sequence shown here is derived from an EMBL/GenBank/DDBJ whole genome shotgun (WGS) entry which is preliminary data.</text>
</comment>
<keyword evidence="4" id="KW-1185">Reference proteome</keyword>
<evidence type="ECO:0000313" key="3">
    <source>
        <dbReference type="EMBL" id="MQX53006.1"/>
    </source>
</evidence>
<dbReference type="Gene3D" id="2.60.120.10">
    <property type="entry name" value="Jelly Rolls"/>
    <property type="match status" value="1"/>
</dbReference>
<gene>
    <name evidence="3" type="ORF">GFN93_07065</name>
</gene>
<dbReference type="EMBL" id="WIRE01000001">
    <property type="protein sequence ID" value="MQX53006.1"/>
    <property type="molecule type" value="Genomic_DNA"/>
</dbReference>
<organism evidence="3 4">
    <name type="scientific">Alcanivorax sediminis</name>
    <dbReference type="NCBI Taxonomy" id="2663008"/>
    <lineage>
        <taxon>Bacteria</taxon>
        <taxon>Pseudomonadati</taxon>
        <taxon>Pseudomonadota</taxon>
        <taxon>Gammaproteobacteria</taxon>
        <taxon>Oceanospirillales</taxon>
        <taxon>Alcanivoracaceae</taxon>
        <taxon>Alcanivorax</taxon>
    </lineage>
</organism>
<dbReference type="InterPro" id="IPR014710">
    <property type="entry name" value="RmlC-like_jellyroll"/>
</dbReference>
<sequence length="259" mass="29495">MEILRNIALPTFLVSAIAMPLSAQSHDFSSMRIDNSGQAKQNWYWSQQRGHSHGHGHDNGDDSEDLDLEVTYTPVDALDNDYVTESGELIQEIVPDREIDRLHAASEYQTIPLERHLLPPYYYPPAMNTVEDYVTTKDEFVNINPAPGEWVRIMEGKRHGFQSTTVGITYTQQGGGAPLHTHESEETHVLVDGGKVRYQLGNEVFEVQAPYVINIPPMVPHAFMNLREEPVEIVVFFPYNKWEADFVQHDDVVNFFTLP</sequence>
<feature type="domain" description="Cupin type-2" evidence="2">
    <location>
        <begin position="172"/>
        <end position="236"/>
    </location>
</feature>
<evidence type="ECO:0000313" key="4">
    <source>
        <dbReference type="Proteomes" id="UP000469421"/>
    </source>
</evidence>
<dbReference type="RefSeq" id="WP_153500076.1">
    <property type="nucleotide sequence ID" value="NZ_WIRE01000001.1"/>
</dbReference>
<dbReference type="SUPFAM" id="SSF51182">
    <property type="entry name" value="RmlC-like cupins"/>
    <property type="match status" value="1"/>
</dbReference>
<dbReference type="Pfam" id="PF07883">
    <property type="entry name" value="Cupin_2"/>
    <property type="match status" value="1"/>
</dbReference>
<dbReference type="InterPro" id="IPR013096">
    <property type="entry name" value="Cupin_2"/>
</dbReference>
<evidence type="ECO:0000256" key="1">
    <source>
        <dbReference type="SAM" id="MobiDB-lite"/>
    </source>
</evidence>
<name>A0A6N7LUG6_9GAMM</name>
<reference evidence="3 4" key="1">
    <citation type="submission" date="2019-10" db="EMBL/GenBank/DDBJ databases">
        <title>Alcanivorax sp.PA15-N-34 draft genome sequence.</title>
        <authorList>
            <person name="Liao X."/>
            <person name="Shao Z."/>
        </authorList>
    </citation>
    <scope>NUCLEOTIDE SEQUENCE [LARGE SCALE GENOMIC DNA]</scope>
    <source>
        <strain evidence="3 4">PA15-N-34</strain>
    </source>
</reference>
<accession>A0A6N7LUG6</accession>
<evidence type="ECO:0000259" key="2">
    <source>
        <dbReference type="Pfam" id="PF07883"/>
    </source>
</evidence>
<proteinExistence type="predicted"/>
<dbReference type="AlphaFoldDB" id="A0A6N7LUG6"/>
<dbReference type="Proteomes" id="UP000469421">
    <property type="component" value="Unassembled WGS sequence"/>
</dbReference>
<protein>
    <submittedName>
        <fullName evidence="3">Cupin domain-containing protein</fullName>
    </submittedName>
</protein>
<dbReference type="InterPro" id="IPR011051">
    <property type="entry name" value="RmlC_Cupin_sf"/>
</dbReference>